<reference evidence="3" key="1">
    <citation type="submission" date="2017-01" db="EMBL/GenBank/DDBJ databases">
        <title>Comparative genomics of anhydrobiosis in the tardigrade Hypsibius dujardini.</title>
        <authorList>
            <person name="Yoshida Y."/>
            <person name="Koutsovoulos G."/>
            <person name="Laetsch D."/>
            <person name="Stevens L."/>
            <person name="Kumar S."/>
            <person name="Horikawa D."/>
            <person name="Ishino K."/>
            <person name="Komine S."/>
            <person name="Tomita M."/>
            <person name="Blaxter M."/>
            <person name="Arakawa K."/>
        </authorList>
    </citation>
    <scope>NUCLEOTIDE SEQUENCE [LARGE SCALE GENOMIC DNA]</scope>
    <source>
        <strain evidence="3">Z151</strain>
    </source>
</reference>
<evidence type="ECO:0000256" key="1">
    <source>
        <dbReference type="SAM" id="MobiDB-lite"/>
    </source>
</evidence>
<evidence type="ECO:0000313" key="3">
    <source>
        <dbReference type="Proteomes" id="UP000192578"/>
    </source>
</evidence>
<proteinExistence type="predicted"/>
<feature type="compositionally biased region" description="Basic and acidic residues" evidence="1">
    <location>
        <begin position="119"/>
        <end position="135"/>
    </location>
</feature>
<keyword evidence="3" id="KW-1185">Reference proteome</keyword>
<evidence type="ECO:0000313" key="2">
    <source>
        <dbReference type="EMBL" id="OWA52429.1"/>
    </source>
</evidence>
<sequence length="157" mass="17840">RDPVIFVCGFMPSMTRVSSELIRQQSEKLKFARLDDQQKSAAASIRRDLNVDRRNACKLSQIRDPTGCRRNLAVRVRRGRRRYGRETGIRITAEENLLEDGGRPDREPDDVIPAGDGTQDEKSTARSSHHADRTRSRSRTAGRRNGDSMKRSQHLPA</sequence>
<feature type="non-terminal residue" evidence="2">
    <location>
        <position position="1"/>
    </location>
</feature>
<organism evidence="2 3">
    <name type="scientific">Hypsibius exemplaris</name>
    <name type="common">Freshwater tardigrade</name>
    <dbReference type="NCBI Taxonomy" id="2072580"/>
    <lineage>
        <taxon>Eukaryota</taxon>
        <taxon>Metazoa</taxon>
        <taxon>Ecdysozoa</taxon>
        <taxon>Tardigrada</taxon>
        <taxon>Eutardigrada</taxon>
        <taxon>Parachela</taxon>
        <taxon>Hypsibioidea</taxon>
        <taxon>Hypsibiidae</taxon>
        <taxon>Hypsibius</taxon>
    </lineage>
</organism>
<name>A0A9X6RLM2_HYPEX</name>
<dbReference type="EMBL" id="MTYJ01000268">
    <property type="protein sequence ID" value="OWA52429.1"/>
    <property type="molecule type" value="Genomic_DNA"/>
</dbReference>
<comment type="caution">
    <text evidence="2">The sequence shown here is derived from an EMBL/GenBank/DDBJ whole genome shotgun (WGS) entry which is preliminary data.</text>
</comment>
<protein>
    <submittedName>
        <fullName evidence="2">Uncharacterized protein</fullName>
    </submittedName>
</protein>
<accession>A0A9X6RLM2</accession>
<gene>
    <name evidence="2" type="ORF">BV898_16886</name>
</gene>
<dbReference type="AlphaFoldDB" id="A0A9X6RLM2"/>
<feature type="region of interest" description="Disordered" evidence="1">
    <location>
        <begin position="94"/>
        <end position="157"/>
    </location>
</feature>
<dbReference type="Proteomes" id="UP000192578">
    <property type="component" value="Unassembled WGS sequence"/>
</dbReference>